<accession>A0ABQ5KYU7</accession>
<name>A0ABQ5KYU7_9EUKA</name>
<comment type="caution">
    <text evidence="5">The sequence shown here is derived from an EMBL/GenBank/DDBJ whole genome shotgun (WGS) entry which is preliminary data.</text>
</comment>
<dbReference type="PROSITE" id="PS50110">
    <property type="entry name" value="RESPONSE_REGULATORY"/>
    <property type="match status" value="1"/>
</dbReference>
<feature type="domain" description="Response regulatory" evidence="4">
    <location>
        <begin position="44"/>
        <end position="102"/>
    </location>
</feature>
<proteinExistence type="predicted"/>
<dbReference type="PANTHER" id="PTHR45339">
    <property type="entry name" value="HYBRID SIGNAL TRANSDUCTION HISTIDINE KINASE J"/>
    <property type="match status" value="1"/>
</dbReference>
<organism evidence="5 6">
    <name type="scientific">Aduncisulcus paluster</name>
    <dbReference type="NCBI Taxonomy" id="2918883"/>
    <lineage>
        <taxon>Eukaryota</taxon>
        <taxon>Metamonada</taxon>
        <taxon>Carpediemonas-like organisms</taxon>
        <taxon>Aduncisulcus</taxon>
    </lineage>
</organism>
<reference evidence="5" key="1">
    <citation type="submission" date="2022-03" db="EMBL/GenBank/DDBJ databases">
        <title>Draft genome sequence of Aduncisulcus paluster, a free-living microaerophilic Fornicata.</title>
        <authorList>
            <person name="Yuyama I."/>
            <person name="Kume K."/>
            <person name="Tamura T."/>
            <person name="Inagaki Y."/>
            <person name="Hashimoto T."/>
        </authorList>
    </citation>
    <scope>NUCLEOTIDE SEQUENCE</scope>
    <source>
        <strain evidence="5">NY0171</strain>
    </source>
</reference>
<dbReference type="Proteomes" id="UP001057375">
    <property type="component" value="Unassembled WGS sequence"/>
</dbReference>
<dbReference type="Pfam" id="PF00072">
    <property type="entry name" value="Response_reg"/>
    <property type="match status" value="1"/>
</dbReference>
<evidence type="ECO:0000256" key="2">
    <source>
        <dbReference type="ARBA" id="ARBA00023012"/>
    </source>
</evidence>
<dbReference type="Gene3D" id="3.40.50.2300">
    <property type="match status" value="1"/>
</dbReference>
<feature type="modified residue" description="4-aspartylphosphate" evidence="3">
    <location>
        <position position="98"/>
    </location>
</feature>
<sequence>MGGDIGVSSQVGQGSEFWFTIELKKQQDVQPELLSSSADLRGIRALIVDDNATNREILVTRLISWGMEPTEASNGHAALEILHEAFDAGNPYQLAIIDMQMP</sequence>
<gene>
    <name evidence="5" type="ORF">ADUPG1_003550</name>
</gene>
<keyword evidence="1 3" id="KW-0597">Phosphoprotein</keyword>
<dbReference type="PANTHER" id="PTHR45339:SF1">
    <property type="entry name" value="HYBRID SIGNAL TRANSDUCTION HISTIDINE KINASE J"/>
    <property type="match status" value="1"/>
</dbReference>
<protein>
    <submittedName>
        <fullName evidence="5">Response regulator</fullName>
    </submittedName>
</protein>
<dbReference type="EMBL" id="BQXS01004892">
    <property type="protein sequence ID" value="GKT37612.1"/>
    <property type="molecule type" value="Genomic_DNA"/>
</dbReference>
<dbReference type="SUPFAM" id="SSF52172">
    <property type="entry name" value="CheY-like"/>
    <property type="match status" value="1"/>
</dbReference>
<evidence type="ECO:0000256" key="3">
    <source>
        <dbReference type="PROSITE-ProRule" id="PRU00169"/>
    </source>
</evidence>
<keyword evidence="2" id="KW-0902">Two-component regulatory system</keyword>
<evidence type="ECO:0000313" key="6">
    <source>
        <dbReference type="Proteomes" id="UP001057375"/>
    </source>
</evidence>
<feature type="non-terminal residue" evidence="5">
    <location>
        <position position="102"/>
    </location>
</feature>
<dbReference type="InterPro" id="IPR011006">
    <property type="entry name" value="CheY-like_superfamily"/>
</dbReference>
<keyword evidence="6" id="KW-1185">Reference proteome</keyword>
<evidence type="ECO:0000259" key="4">
    <source>
        <dbReference type="PROSITE" id="PS50110"/>
    </source>
</evidence>
<dbReference type="InterPro" id="IPR001789">
    <property type="entry name" value="Sig_transdc_resp-reg_receiver"/>
</dbReference>
<evidence type="ECO:0000256" key="1">
    <source>
        <dbReference type="ARBA" id="ARBA00022553"/>
    </source>
</evidence>
<evidence type="ECO:0000313" key="5">
    <source>
        <dbReference type="EMBL" id="GKT37612.1"/>
    </source>
</evidence>